<protein>
    <submittedName>
        <fullName evidence="4">Hydrolase</fullName>
    </submittedName>
</protein>
<dbReference type="SUPFAM" id="SSF52499">
    <property type="entry name" value="Isochorismatase-like hydrolases"/>
    <property type="match status" value="1"/>
</dbReference>
<dbReference type="PANTHER" id="PTHR43540:SF7">
    <property type="entry name" value="ISOCHORISMATASE FAMILY PROTEIN YECD"/>
    <property type="match status" value="1"/>
</dbReference>
<evidence type="ECO:0000313" key="5">
    <source>
        <dbReference type="Proteomes" id="UP000216021"/>
    </source>
</evidence>
<dbReference type="NCBIfam" id="NF008517">
    <property type="entry name" value="PRK11440.1"/>
    <property type="match status" value="1"/>
</dbReference>
<keyword evidence="2 4" id="KW-0378">Hydrolase</keyword>
<dbReference type="InterPro" id="IPR050272">
    <property type="entry name" value="Isochorismatase-like_hydrls"/>
</dbReference>
<dbReference type="CDD" id="cd00431">
    <property type="entry name" value="cysteine_hydrolases"/>
    <property type="match status" value="1"/>
</dbReference>
<gene>
    <name evidence="4" type="ORF">BMI79_02725</name>
</gene>
<comment type="similarity">
    <text evidence="1">Belongs to the isochorismatase family.</text>
</comment>
<dbReference type="EMBL" id="MOXD01000001">
    <property type="protein sequence ID" value="OMQ27259.1"/>
    <property type="molecule type" value="Genomic_DNA"/>
</dbReference>
<dbReference type="PANTHER" id="PTHR43540">
    <property type="entry name" value="PEROXYUREIDOACRYLATE/UREIDOACRYLATE AMIDOHYDROLASE-RELATED"/>
    <property type="match status" value="1"/>
</dbReference>
<feature type="domain" description="Isochorismatase-like" evidence="3">
    <location>
        <begin position="9"/>
        <end position="184"/>
    </location>
</feature>
<dbReference type="GO" id="GO:0016787">
    <property type="term" value="F:hydrolase activity"/>
    <property type="evidence" value="ECO:0007669"/>
    <property type="project" value="UniProtKB-KW"/>
</dbReference>
<organism evidence="4 5">
    <name type="scientific">Serratia oryzae</name>
    <dbReference type="NCBI Taxonomy" id="2034155"/>
    <lineage>
        <taxon>Bacteria</taxon>
        <taxon>Pseudomonadati</taxon>
        <taxon>Pseudomonadota</taxon>
        <taxon>Gammaproteobacteria</taxon>
        <taxon>Enterobacterales</taxon>
        <taxon>Yersiniaceae</taxon>
        <taxon>Serratia</taxon>
    </lineage>
</organism>
<proteinExistence type="inferred from homology"/>
<evidence type="ECO:0000256" key="2">
    <source>
        <dbReference type="ARBA" id="ARBA00022801"/>
    </source>
</evidence>
<sequence>MLKLDPQSTALVLIDLQDGILPFAAGPHSANQVVTHAAHLAGRFRALGAPVFLVRVGWSDSFAEALKQPVDKPSPAPVGGLPDSWWQFPQELAVSDSDILITKRQWGAFYGTDLDLQLRRRGIKSIVLGGIATNIGVESTARNAWEHGYELVIAEDMCSTYSAEMHQFAFDHIFPRIARVRSTSEILAAL</sequence>
<dbReference type="Gene3D" id="3.40.50.850">
    <property type="entry name" value="Isochorismatase-like"/>
    <property type="match status" value="1"/>
</dbReference>
<keyword evidence="5" id="KW-1185">Reference proteome</keyword>
<comment type="caution">
    <text evidence="4">The sequence shown here is derived from an EMBL/GenBank/DDBJ whole genome shotgun (WGS) entry which is preliminary data.</text>
</comment>
<dbReference type="STRING" id="2034155.BMI79_02725"/>
<name>A0A1S8CPQ0_9GAMM</name>
<accession>A0A1S8CPQ0</accession>
<evidence type="ECO:0000313" key="4">
    <source>
        <dbReference type="EMBL" id="OMQ27259.1"/>
    </source>
</evidence>
<dbReference type="AlphaFoldDB" id="A0A1S8CPQ0"/>
<reference evidence="4 5" key="1">
    <citation type="submission" date="2016-11" db="EMBL/GenBank/DDBJ databases">
        <title>Rahnella oryzae sp. nov., isolated from rice root.</title>
        <authorList>
            <person name="Zhang X.-X."/>
            <person name="Zhang J."/>
        </authorList>
    </citation>
    <scope>NUCLEOTIDE SEQUENCE [LARGE SCALE GENOMIC DNA]</scope>
    <source>
        <strain evidence="4 5">J11-6</strain>
    </source>
</reference>
<dbReference type="FunFam" id="3.40.50.850:FF:000005">
    <property type="entry name" value="Isochorismatase hydrolase"/>
    <property type="match status" value="1"/>
</dbReference>
<evidence type="ECO:0000256" key="1">
    <source>
        <dbReference type="ARBA" id="ARBA00006336"/>
    </source>
</evidence>
<dbReference type="InterPro" id="IPR000868">
    <property type="entry name" value="Isochorismatase-like_dom"/>
</dbReference>
<dbReference type="RefSeq" id="WP_076940294.1">
    <property type="nucleotide sequence ID" value="NZ_MOXD01000001.1"/>
</dbReference>
<dbReference type="Pfam" id="PF00857">
    <property type="entry name" value="Isochorismatase"/>
    <property type="match status" value="1"/>
</dbReference>
<dbReference type="InterPro" id="IPR036380">
    <property type="entry name" value="Isochorismatase-like_sf"/>
</dbReference>
<dbReference type="Proteomes" id="UP000216021">
    <property type="component" value="Unassembled WGS sequence"/>
</dbReference>
<evidence type="ECO:0000259" key="3">
    <source>
        <dbReference type="Pfam" id="PF00857"/>
    </source>
</evidence>